<organism evidence="1 2">
    <name type="scientific">Weissella viridescens</name>
    <name type="common">Lactobacillus viridescens</name>
    <dbReference type="NCBI Taxonomy" id="1629"/>
    <lineage>
        <taxon>Bacteria</taxon>
        <taxon>Bacillati</taxon>
        <taxon>Bacillota</taxon>
        <taxon>Bacilli</taxon>
        <taxon>Lactobacillales</taxon>
        <taxon>Lactobacillaceae</taxon>
        <taxon>Weissella</taxon>
    </lineage>
</organism>
<proteinExistence type="predicted"/>
<evidence type="ECO:0000313" key="2">
    <source>
        <dbReference type="Proteomes" id="UP000254621"/>
    </source>
</evidence>
<dbReference type="EMBL" id="UHIV01000006">
    <property type="protein sequence ID" value="SUP61229.1"/>
    <property type="molecule type" value="Genomic_DNA"/>
</dbReference>
<accession>A0A380P7N2</accession>
<dbReference type="Proteomes" id="UP000254621">
    <property type="component" value="Unassembled WGS sequence"/>
</dbReference>
<reference evidence="1 2" key="1">
    <citation type="submission" date="2018-06" db="EMBL/GenBank/DDBJ databases">
        <authorList>
            <consortium name="Pathogen Informatics"/>
            <person name="Doyle S."/>
        </authorList>
    </citation>
    <scope>NUCLEOTIDE SEQUENCE [LARGE SCALE GENOMIC DNA]</scope>
    <source>
        <strain evidence="1 2">NCTC13645</strain>
    </source>
</reference>
<sequence length="66" mass="7453">MLVLLVLGYRYAHIAVTKDVKGHRLDKATQQIYQSQSIDEAKRGQILTLMAIPWLKYDIVYSGGCA</sequence>
<name>A0A380P7N2_WEIVI</name>
<dbReference type="AlphaFoldDB" id="A0A380P7N2"/>
<evidence type="ECO:0000313" key="1">
    <source>
        <dbReference type="EMBL" id="SUP61229.1"/>
    </source>
</evidence>
<protein>
    <submittedName>
        <fullName evidence="1">Uncharacterized protein</fullName>
    </submittedName>
</protein>
<gene>
    <name evidence="1" type="ORF">NCTC13645_02362</name>
</gene>